<evidence type="ECO:0000256" key="3">
    <source>
        <dbReference type="ARBA" id="ARBA00009488"/>
    </source>
</evidence>
<reference evidence="6 7" key="1">
    <citation type="submission" date="2022-05" db="EMBL/GenBank/DDBJ databases">
        <authorList>
            <consortium name="Genoscope - CEA"/>
            <person name="William W."/>
        </authorList>
    </citation>
    <scope>NUCLEOTIDE SEQUENCE [LARGE SCALE GENOMIC DNA]</scope>
</reference>
<evidence type="ECO:0000256" key="5">
    <source>
        <dbReference type="ARBA" id="ARBA00023242"/>
    </source>
</evidence>
<comment type="subcellular location">
    <subcellularLocation>
        <location evidence="2">Cytoplasm</location>
    </subcellularLocation>
    <subcellularLocation>
        <location evidence="1">Nucleus</location>
    </subcellularLocation>
</comment>
<gene>
    <name evidence="6" type="ORF">PEVE_00009178</name>
</gene>
<keyword evidence="7" id="KW-1185">Reference proteome</keyword>
<keyword evidence="5" id="KW-0539">Nucleus</keyword>
<evidence type="ECO:0000256" key="1">
    <source>
        <dbReference type="ARBA" id="ARBA00004123"/>
    </source>
</evidence>
<comment type="similarity">
    <text evidence="3">Belongs to the SPOT14 family.</text>
</comment>
<dbReference type="PANTHER" id="PTHR14315">
    <property type="entry name" value="SPOT14 FAMILY MEMBER"/>
    <property type="match status" value="1"/>
</dbReference>
<evidence type="ECO:0000313" key="7">
    <source>
        <dbReference type="Proteomes" id="UP001159427"/>
    </source>
</evidence>
<evidence type="ECO:0000313" key="6">
    <source>
        <dbReference type="EMBL" id="CAH3020920.1"/>
    </source>
</evidence>
<accession>A0ABN8LXR8</accession>
<dbReference type="Pfam" id="PF07084">
    <property type="entry name" value="Spot_14"/>
    <property type="match status" value="1"/>
</dbReference>
<dbReference type="InterPro" id="IPR009786">
    <property type="entry name" value="Spot_14"/>
</dbReference>
<proteinExistence type="inferred from homology"/>
<dbReference type="EMBL" id="CALNXI010000163">
    <property type="protein sequence ID" value="CAH3020920.1"/>
    <property type="molecule type" value="Genomic_DNA"/>
</dbReference>
<comment type="caution">
    <text evidence="6">The sequence shown here is derived from an EMBL/GenBank/DDBJ whole genome shotgun (WGS) entry which is preliminary data.</text>
</comment>
<dbReference type="Gene3D" id="6.10.140.1610">
    <property type="match status" value="1"/>
</dbReference>
<dbReference type="Proteomes" id="UP001159427">
    <property type="component" value="Unassembled WGS sequence"/>
</dbReference>
<protein>
    <submittedName>
        <fullName evidence="6">Uncharacterized protein</fullName>
    </submittedName>
</protein>
<evidence type="ECO:0000256" key="2">
    <source>
        <dbReference type="ARBA" id="ARBA00004496"/>
    </source>
</evidence>
<evidence type="ECO:0000256" key="4">
    <source>
        <dbReference type="ARBA" id="ARBA00022490"/>
    </source>
</evidence>
<organism evidence="6 7">
    <name type="scientific">Porites evermanni</name>
    <dbReference type="NCBI Taxonomy" id="104178"/>
    <lineage>
        <taxon>Eukaryota</taxon>
        <taxon>Metazoa</taxon>
        <taxon>Cnidaria</taxon>
        <taxon>Anthozoa</taxon>
        <taxon>Hexacorallia</taxon>
        <taxon>Scleractinia</taxon>
        <taxon>Fungiina</taxon>
        <taxon>Poritidae</taxon>
        <taxon>Porites</taxon>
    </lineage>
</organism>
<dbReference type="InterPro" id="IPR053719">
    <property type="entry name" value="Lipogen_MT_Stabilize_sf"/>
</dbReference>
<name>A0ABN8LXR8_9CNID</name>
<keyword evidence="4" id="KW-0963">Cytoplasm</keyword>
<sequence length="163" mass="18257">MASNDNLRDSFGEFLNAIEEMSHTVMVPHLLLGISDENQLPPTTGSCVCSTDSNDNSIVKPSEELNNSGLYGTYHMLLDIKEELTTGRKSSAEGCFRSHVKVVMESMKQLTRLAKSLTQNYCEEVCNEEAHLRSNSVSYSAFEDLMKGSAEFQTQDKRRKYST</sequence>
<dbReference type="PANTHER" id="PTHR14315:SF17">
    <property type="entry name" value="MIP21584P"/>
    <property type="match status" value="1"/>
</dbReference>